<sequence length="180" mass="19784">MELVGELAALAATGKLGAVQHGVRLADVAAAYGDPVASGRVSTKRRWPHRFCFGGLETVFCRCRMLSSLTVPLWRGELELPGPDRTRTVASRITESEMTAALRAGGCRWDVVAYETLTDQRALQTAPTEDVRVGLVFTARESRDSPLLDDWILNKVNVWSMTEHECPPIDPSLPDDGYGR</sequence>
<comment type="caution">
    <text evidence="1">The sequence shown here is derived from an EMBL/GenBank/DDBJ whole genome shotgun (WGS) entry which is preliminary data.</text>
</comment>
<protein>
    <submittedName>
        <fullName evidence="1">Uncharacterized protein</fullName>
    </submittedName>
</protein>
<gene>
    <name evidence="1" type="ORF">ACFQLX_13915</name>
</gene>
<keyword evidence="2" id="KW-1185">Reference proteome</keyword>
<evidence type="ECO:0000313" key="1">
    <source>
        <dbReference type="EMBL" id="MFC7219255.1"/>
    </source>
</evidence>
<proteinExistence type="predicted"/>
<evidence type="ECO:0000313" key="2">
    <source>
        <dbReference type="Proteomes" id="UP001596413"/>
    </source>
</evidence>
<organism evidence="1 2">
    <name type="scientific">Streptomyces polyrhachis</name>
    <dbReference type="NCBI Taxonomy" id="1282885"/>
    <lineage>
        <taxon>Bacteria</taxon>
        <taxon>Bacillati</taxon>
        <taxon>Actinomycetota</taxon>
        <taxon>Actinomycetes</taxon>
        <taxon>Kitasatosporales</taxon>
        <taxon>Streptomycetaceae</taxon>
        <taxon>Streptomyces</taxon>
    </lineage>
</organism>
<dbReference type="EMBL" id="JBHSZO010000019">
    <property type="protein sequence ID" value="MFC7219255.1"/>
    <property type="molecule type" value="Genomic_DNA"/>
</dbReference>
<dbReference type="RefSeq" id="WP_386414825.1">
    <property type="nucleotide sequence ID" value="NZ_JBHSZO010000019.1"/>
</dbReference>
<dbReference type="Proteomes" id="UP001596413">
    <property type="component" value="Unassembled WGS sequence"/>
</dbReference>
<reference evidence="2" key="1">
    <citation type="journal article" date="2019" name="Int. J. Syst. Evol. Microbiol.">
        <title>The Global Catalogue of Microorganisms (GCM) 10K type strain sequencing project: providing services to taxonomists for standard genome sequencing and annotation.</title>
        <authorList>
            <consortium name="The Broad Institute Genomics Platform"/>
            <consortium name="The Broad Institute Genome Sequencing Center for Infectious Disease"/>
            <person name="Wu L."/>
            <person name="Ma J."/>
        </authorList>
    </citation>
    <scope>NUCLEOTIDE SEQUENCE [LARGE SCALE GENOMIC DNA]</scope>
    <source>
        <strain evidence="2">CGMCC 1.13681</strain>
    </source>
</reference>
<name>A0ABW2GIL6_9ACTN</name>
<accession>A0ABW2GIL6</accession>